<reference evidence="2" key="1">
    <citation type="submission" date="2021-01" db="EMBL/GenBank/DDBJ databases">
        <authorList>
            <person name="Kaushik A."/>
        </authorList>
    </citation>
    <scope>NUCLEOTIDE SEQUENCE</scope>
    <source>
        <strain evidence="2">AG5</strain>
    </source>
</reference>
<dbReference type="Proteomes" id="UP000663827">
    <property type="component" value="Unassembled WGS sequence"/>
</dbReference>
<evidence type="ECO:0000256" key="1">
    <source>
        <dbReference type="SAM" id="MobiDB-lite"/>
    </source>
</evidence>
<comment type="caution">
    <text evidence="2">The sequence shown here is derived from an EMBL/GenBank/DDBJ whole genome shotgun (WGS) entry which is preliminary data.</text>
</comment>
<accession>A0A8H3E0V5</accession>
<organism evidence="2 3">
    <name type="scientific">Rhizoctonia solani</name>
    <dbReference type="NCBI Taxonomy" id="456999"/>
    <lineage>
        <taxon>Eukaryota</taxon>
        <taxon>Fungi</taxon>
        <taxon>Dikarya</taxon>
        <taxon>Basidiomycota</taxon>
        <taxon>Agaricomycotina</taxon>
        <taxon>Agaricomycetes</taxon>
        <taxon>Cantharellales</taxon>
        <taxon>Ceratobasidiaceae</taxon>
        <taxon>Rhizoctonia</taxon>
    </lineage>
</organism>
<proteinExistence type="predicted"/>
<gene>
    <name evidence="2" type="ORF">RDB_LOCUS96512</name>
</gene>
<evidence type="ECO:0000313" key="2">
    <source>
        <dbReference type="EMBL" id="CAE7158488.1"/>
    </source>
</evidence>
<feature type="compositionally biased region" description="Low complexity" evidence="1">
    <location>
        <begin position="120"/>
        <end position="134"/>
    </location>
</feature>
<feature type="compositionally biased region" description="Polar residues" evidence="1">
    <location>
        <begin position="94"/>
        <end position="103"/>
    </location>
</feature>
<evidence type="ECO:0000313" key="3">
    <source>
        <dbReference type="Proteomes" id="UP000663827"/>
    </source>
</evidence>
<feature type="compositionally biased region" description="Pro residues" evidence="1">
    <location>
        <begin position="260"/>
        <end position="271"/>
    </location>
</feature>
<feature type="region of interest" description="Disordered" evidence="1">
    <location>
        <begin position="1"/>
        <end position="190"/>
    </location>
</feature>
<sequence>MSDECDAHRPYSQQPRRNSLTPSMKRERPMLRSSPLAGTSYSADGAGNVVEHTSALEEEITRRRTGLPGLNGDELARLAALPSSSLSISTYASPNTSRKGSLETTEDPYAPRRARPSFISLSPQGSRPGSRGSLVPPTPTSPTNSPALRERHSSPHLAAAAKPNPPESGPGPANWMTAAPSPSFSRMGVHGSGVVMPVKAFSRAGERIKLKSTPGQPGGDSTRPDAHPGASTKPRSLKSFRSMSRLLLGNDATEHERDVPPMPTSISPPGPRSYASSSESSSPTSPTTPNDSTRSHRQLIPLIADTEPPLFSDGAAATGLAEDQVGPEEKEGAGRMRRLLSKVRKWRTQS</sequence>
<feature type="compositionally biased region" description="Low complexity" evidence="1">
    <location>
        <begin position="272"/>
        <end position="292"/>
    </location>
</feature>
<feature type="region of interest" description="Disordered" evidence="1">
    <location>
        <begin position="205"/>
        <end position="337"/>
    </location>
</feature>
<dbReference type="AlphaFoldDB" id="A0A8H3E0V5"/>
<feature type="compositionally biased region" description="Polar residues" evidence="1">
    <location>
        <begin position="11"/>
        <end position="22"/>
    </location>
</feature>
<dbReference type="EMBL" id="CAJNJQ010002012">
    <property type="protein sequence ID" value="CAE7158488.1"/>
    <property type="molecule type" value="Genomic_DNA"/>
</dbReference>
<feature type="compositionally biased region" description="Low complexity" evidence="1">
    <location>
        <begin position="77"/>
        <end position="93"/>
    </location>
</feature>
<protein>
    <submittedName>
        <fullName evidence="2">Uncharacterized protein</fullName>
    </submittedName>
</protein>
<name>A0A8H3E0V5_9AGAM</name>